<gene>
    <name evidence="1" type="ORF">BG653_07027</name>
</gene>
<reference evidence="1 2" key="1">
    <citation type="submission" date="2016-09" db="EMBL/GenBank/DDBJ databases">
        <title>Streptomyces platensis DSM40041, a candidate organism with high potential of specific P450 cytochromes.</title>
        <authorList>
            <person name="Grumaz C."/>
            <person name="Vainshtein Y."/>
            <person name="Kirstahler P."/>
            <person name="Sohn K."/>
        </authorList>
    </citation>
    <scope>NUCLEOTIDE SEQUENCE [LARGE SCALE GENOMIC DNA]</scope>
    <source>
        <strain evidence="1 2">DSM 40041</strain>
    </source>
</reference>
<dbReference type="Proteomes" id="UP000194225">
    <property type="component" value="Unassembled WGS sequence"/>
</dbReference>
<evidence type="ECO:0000313" key="2">
    <source>
        <dbReference type="Proteomes" id="UP000194225"/>
    </source>
</evidence>
<dbReference type="EMBL" id="MIGA01000086">
    <property type="protein sequence ID" value="OSY35854.1"/>
    <property type="molecule type" value="Genomic_DNA"/>
</dbReference>
<name>A0ABX3XLA1_STRPT</name>
<organism evidence="1 2">
    <name type="scientific">Streptomyces platensis</name>
    <dbReference type="NCBI Taxonomy" id="58346"/>
    <lineage>
        <taxon>Bacteria</taxon>
        <taxon>Bacillati</taxon>
        <taxon>Actinomycetota</taxon>
        <taxon>Actinomycetes</taxon>
        <taxon>Kitasatosporales</taxon>
        <taxon>Streptomycetaceae</taxon>
        <taxon>Streptomyces</taxon>
    </lineage>
</organism>
<comment type="caution">
    <text evidence="1">The sequence shown here is derived from an EMBL/GenBank/DDBJ whole genome shotgun (WGS) entry which is preliminary data.</text>
</comment>
<protein>
    <submittedName>
        <fullName evidence="1">Uncharacterized protein</fullName>
    </submittedName>
</protein>
<evidence type="ECO:0000313" key="1">
    <source>
        <dbReference type="EMBL" id="OSY35854.1"/>
    </source>
</evidence>
<keyword evidence="2" id="KW-1185">Reference proteome</keyword>
<sequence>MSSRQFLSVIGQFDSTSSGGMHIMRGVSRSLALAFTTVAVAGITFAGVAPAGAVSAGAAAVSGRNCEKEYLAPARKAERQTDEYQLAIAKEQAKAHPDTAKIRRYDAMASESAHKAGVLREEYKRCTNS</sequence>
<accession>A0ABX3XLA1</accession>
<proteinExistence type="predicted"/>